<dbReference type="OrthoDB" id="7632623at2"/>
<accession>A0A2Z3I1K4</accession>
<evidence type="ECO:0000313" key="2">
    <source>
        <dbReference type="Proteomes" id="UP000247763"/>
    </source>
</evidence>
<dbReference type="KEGG" id="phb:HYN04_07725"/>
<dbReference type="Proteomes" id="UP000247763">
    <property type="component" value="Chromosome"/>
</dbReference>
<proteinExistence type="predicted"/>
<keyword evidence="1" id="KW-0966">Cell projection</keyword>
<keyword evidence="1" id="KW-0282">Flagellum</keyword>
<keyword evidence="1" id="KW-0969">Cilium</keyword>
<name>A0A2Z3I1K4_9CAUL</name>
<keyword evidence="2" id="KW-1185">Reference proteome</keyword>
<protein>
    <submittedName>
        <fullName evidence="1">Flagellar basal body protein</fullName>
    </submittedName>
</protein>
<sequence>MALSADTAGERVEQLIALTERLTELIAAEAQAFETHRPQDAAALVEETSRLANLYRHESARVRANPDLIAPADLEGRTRLMRATEAFDAVLARQGRALEAARTVTEGLVQAIANEVAAQRTRAVGYGPGAQAHALSLATSITLNQRA</sequence>
<dbReference type="RefSeq" id="WP_110450225.1">
    <property type="nucleotide sequence ID" value="NZ_CP029479.1"/>
</dbReference>
<organism evidence="1 2">
    <name type="scientific">Phenylobacterium parvum</name>
    <dbReference type="NCBI Taxonomy" id="2201350"/>
    <lineage>
        <taxon>Bacteria</taxon>
        <taxon>Pseudomonadati</taxon>
        <taxon>Pseudomonadota</taxon>
        <taxon>Alphaproteobacteria</taxon>
        <taxon>Caulobacterales</taxon>
        <taxon>Caulobacteraceae</taxon>
        <taxon>Phenylobacterium</taxon>
    </lineage>
</organism>
<dbReference type="EMBL" id="CP029479">
    <property type="protein sequence ID" value="AWM77658.1"/>
    <property type="molecule type" value="Genomic_DNA"/>
</dbReference>
<gene>
    <name evidence="1" type="ORF">HYN04_07725</name>
</gene>
<dbReference type="AlphaFoldDB" id="A0A2Z3I1K4"/>
<evidence type="ECO:0000313" key="1">
    <source>
        <dbReference type="EMBL" id="AWM77658.1"/>
    </source>
</evidence>
<reference evidence="2" key="1">
    <citation type="submission" date="2018-05" db="EMBL/GenBank/DDBJ databases">
        <title>Genome sequencing of Phenylobacterium sp. HYN0004.</title>
        <authorList>
            <person name="Yi H."/>
            <person name="Baek C."/>
        </authorList>
    </citation>
    <scope>NUCLEOTIDE SEQUENCE [LARGE SCALE GENOMIC DNA]</scope>
    <source>
        <strain evidence="2">HYN0004</strain>
    </source>
</reference>